<reference evidence="2" key="1">
    <citation type="submission" date="2022-11" db="UniProtKB">
        <authorList>
            <consortium name="WormBaseParasite"/>
        </authorList>
    </citation>
    <scope>IDENTIFICATION</scope>
</reference>
<organism evidence="1 2">
    <name type="scientific">Acrobeloides nanus</name>
    <dbReference type="NCBI Taxonomy" id="290746"/>
    <lineage>
        <taxon>Eukaryota</taxon>
        <taxon>Metazoa</taxon>
        <taxon>Ecdysozoa</taxon>
        <taxon>Nematoda</taxon>
        <taxon>Chromadorea</taxon>
        <taxon>Rhabditida</taxon>
        <taxon>Tylenchina</taxon>
        <taxon>Cephalobomorpha</taxon>
        <taxon>Cephaloboidea</taxon>
        <taxon>Cephalobidae</taxon>
        <taxon>Acrobeloides</taxon>
    </lineage>
</organism>
<dbReference type="SUPFAM" id="SSF53474">
    <property type="entry name" value="alpha/beta-Hydrolases"/>
    <property type="match status" value="1"/>
</dbReference>
<evidence type="ECO:0000313" key="2">
    <source>
        <dbReference type="WBParaSite" id="ACRNAN_scaffold6093.g28866.t1"/>
    </source>
</evidence>
<accession>A0A914E8L8</accession>
<name>A0A914E8L8_9BILA</name>
<evidence type="ECO:0000313" key="1">
    <source>
        <dbReference type="Proteomes" id="UP000887540"/>
    </source>
</evidence>
<protein>
    <submittedName>
        <fullName evidence="2">Uncharacterized protein</fullName>
    </submittedName>
</protein>
<proteinExistence type="predicted"/>
<dbReference type="InterPro" id="IPR029058">
    <property type="entry name" value="AB_hydrolase_fold"/>
</dbReference>
<dbReference type="Gene3D" id="3.40.50.1820">
    <property type="entry name" value="alpha/beta hydrolase"/>
    <property type="match status" value="1"/>
</dbReference>
<dbReference type="WBParaSite" id="ACRNAN_scaffold6093.g28866.t1">
    <property type="protein sequence ID" value="ACRNAN_scaffold6093.g28866.t1"/>
    <property type="gene ID" value="ACRNAN_scaffold6093.g28866"/>
</dbReference>
<keyword evidence="1" id="KW-1185">Reference proteome</keyword>
<dbReference type="Proteomes" id="UP000887540">
    <property type="component" value="Unplaced"/>
</dbReference>
<sequence>MLWKSLNTYFPKLIPSNPEVVPILQQLYANDINDNNHLEWIQALSRIFTGALFTGFTGREADYYLWNNNSNVYLYEFTWPTSLLAGLDILGWNRKQYMKKILLAFSCHPCIRTFLRLDAR</sequence>
<dbReference type="AlphaFoldDB" id="A0A914E8L8"/>